<feature type="transmembrane region" description="Helical" evidence="3">
    <location>
        <begin position="35"/>
        <end position="55"/>
    </location>
</feature>
<feature type="domain" description="EamA" evidence="4">
    <location>
        <begin position="154"/>
        <end position="285"/>
    </location>
</feature>
<dbReference type="SUPFAM" id="SSF103481">
    <property type="entry name" value="Multidrug resistance efflux transporter EmrE"/>
    <property type="match status" value="2"/>
</dbReference>
<feature type="transmembrane region" description="Helical" evidence="3">
    <location>
        <begin position="148"/>
        <end position="169"/>
    </location>
</feature>
<keyword evidence="3" id="KW-1133">Transmembrane helix</keyword>
<dbReference type="InterPro" id="IPR037185">
    <property type="entry name" value="EmrE-like"/>
</dbReference>
<feature type="transmembrane region" description="Helical" evidence="3">
    <location>
        <begin position="181"/>
        <end position="201"/>
    </location>
</feature>
<dbReference type="EMBL" id="JBDIML010000001">
    <property type="protein sequence ID" value="MEN2766615.1"/>
    <property type="molecule type" value="Genomic_DNA"/>
</dbReference>
<evidence type="ECO:0000256" key="1">
    <source>
        <dbReference type="ARBA" id="ARBA00004127"/>
    </source>
</evidence>
<proteinExistence type="inferred from homology"/>
<evidence type="ECO:0000313" key="5">
    <source>
        <dbReference type="EMBL" id="MEN2766615.1"/>
    </source>
</evidence>
<feature type="transmembrane region" description="Helical" evidence="3">
    <location>
        <begin position="123"/>
        <end position="142"/>
    </location>
</feature>
<feature type="transmembrane region" description="Helical" evidence="3">
    <location>
        <begin position="67"/>
        <end position="88"/>
    </location>
</feature>
<sequence length="299" mass="33139">MNKAILFIMTGAALWGTIGWFVKNLYDYGFTPMEVVTLRAVTTAIILVLYLLIVSPRALILKSVTDLKYFIGTGICSIIFFNYCMFTTIELSSIPIATALLYTAPAFVSIFSFIFFKEAFTKWKAIALMSTLFGTCLVVGLIPINLSVVQLDSILFGLGSGLGYAFYSIFSKFALRRYSSLCITTFTFIVAAITLIPFFPFHEKLPLLLEPEMLFYAFGLGLFPTAIAYIIYTYGLNETEASKAAILTTIEPVVATLIGIFIFNEAFTFVQIIGMTCIIGAVIIMQMKKSNTLHSKFVA</sequence>
<feature type="transmembrane region" description="Helical" evidence="3">
    <location>
        <begin position="269"/>
        <end position="287"/>
    </location>
</feature>
<dbReference type="PANTHER" id="PTHR22911:SF79">
    <property type="entry name" value="MOBA-LIKE NTP TRANSFERASE DOMAIN-CONTAINING PROTEIN"/>
    <property type="match status" value="1"/>
</dbReference>
<dbReference type="PANTHER" id="PTHR22911">
    <property type="entry name" value="ACYL-MALONYL CONDENSING ENZYME-RELATED"/>
    <property type="match status" value="1"/>
</dbReference>
<gene>
    <name evidence="5" type="ORF">ABC228_05390</name>
</gene>
<dbReference type="Proteomes" id="UP001444625">
    <property type="component" value="Unassembled WGS sequence"/>
</dbReference>
<dbReference type="RefSeq" id="WP_345824059.1">
    <property type="nucleotide sequence ID" value="NZ_JBDIML010000001.1"/>
</dbReference>
<dbReference type="InterPro" id="IPR000620">
    <property type="entry name" value="EamA_dom"/>
</dbReference>
<comment type="caution">
    <text evidence="5">The sequence shown here is derived from an EMBL/GenBank/DDBJ whole genome shotgun (WGS) entry which is preliminary data.</text>
</comment>
<feature type="domain" description="EamA" evidence="4">
    <location>
        <begin position="3"/>
        <end position="139"/>
    </location>
</feature>
<evidence type="ECO:0000259" key="4">
    <source>
        <dbReference type="Pfam" id="PF00892"/>
    </source>
</evidence>
<keyword evidence="3" id="KW-0812">Transmembrane</keyword>
<reference evidence="5 6" key="1">
    <citation type="submission" date="2024-05" db="EMBL/GenBank/DDBJ databases">
        <authorList>
            <person name="Haq I."/>
            <person name="Ullah Z."/>
            <person name="Ahmad R."/>
            <person name="Li M."/>
            <person name="Tong Y."/>
        </authorList>
    </citation>
    <scope>NUCLEOTIDE SEQUENCE [LARGE SCALE GENOMIC DNA]</scope>
    <source>
        <strain evidence="5 6">16A2E</strain>
    </source>
</reference>
<evidence type="ECO:0000256" key="3">
    <source>
        <dbReference type="SAM" id="Phobius"/>
    </source>
</evidence>
<name>A0ABU9XF14_9BACI</name>
<protein>
    <submittedName>
        <fullName evidence="5">EamA family transporter</fullName>
    </submittedName>
</protein>
<organism evidence="5 6">
    <name type="scientific">Ornithinibacillus xuwenensis</name>
    <dbReference type="NCBI Taxonomy" id="3144668"/>
    <lineage>
        <taxon>Bacteria</taxon>
        <taxon>Bacillati</taxon>
        <taxon>Bacillota</taxon>
        <taxon>Bacilli</taxon>
        <taxon>Bacillales</taxon>
        <taxon>Bacillaceae</taxon>
        <taxon>Ornithinibacillus</taxon>
    </lineage>
</organism>
<feature type="transmembrane region" description="Helical" evidence="3">
    <location>
        <begin position="94"/>
        <end position="116"/>
    </location>
</feature>
<evidence type="ECO:0000313" key="6">
    <source>
        <dbReference type="Proteomes" id="UP001444625"/>
    </source>
</evidence>
<accession>A0ABU9XF14</accession>
<feature type="transmembrane region" description="Helical" evidence="3">
    <location>
        <begin position="244"/>
        <end position="263"/>
    </location>
</feature>
<comment type="similarity">
    <text evidence="2">Belongs to the EamA transporter family.</text>
</comment>
<feature type="transmembrane region" description="Helical" evidence="3">
    <location>
        <begin position="213"/>
        <end position="232"/>
    </location>
</feature>
<keyword evidence="6" id="KW-1185">Reference proteome</keyword>
<comment type="subcellular location">
    <subcellularLocation>
        <location evidence="1">Endomembrane system</location>
        <topology evidence="1">Multi-pass membrane protein</topology>
    </subcellularLocation>
</comment>
<evidence type="ECO:0000256" key="2">
    <source>
        <dbReference type="ARBA" id="ARBA00007362"/>
    </source>
</evidence>
<keyword evidence="3" id="KW-0472">Membrane</keyword>
<dbReference type="Gene3D" id="1.10.3730.20">
    <property type="match status" value="1"/>
</dbReference>
<dbReference type="Pfam" id="PF00892">
    <property type="entry name" value="EamA"/>
    <property type="match status" value="2"/>
</dbReference>